<dbReference type="OrthoDB" id="9771883at2"/>
<dbReference type="InterPro" id="IPR013328">
    <property type="entry name" value="6PGD_dom2"/>
</dbReference>
<dbReference type="Gene3D" id="1.10.1040.10">
    <property type="entry name" value="N-(1-d-carboxylethyl)-l-norvaline Dehydrogenase, domain 2"/>
    <property type="match status" value="1"/>
</dbReference>
<protein>
    <submittedName>
        <fullName evidence="6">3-hydroxyacyl-CoA dehydrogenase</fullName>
    </submittedName>
</protein>
<dbReference type="InterPro" id="IPR036291">
    <property type="entry name" value="NAD(P)-bd_dom_sf"/>
</dbReference>
<feature type="site" description="Important for catalytic activity" evidence="3">
    <location>
        <position position="134"/>
    </location>
</feature>
<accession>A0A2S8GCX2</accession>
<dbReference type="Pfam" id="PF02737">
    <property type="entry name" value="3HCDH_N"/>
    <property type="match status" value="1"/>
</dbReference>
<dbReference type="Proteomes" id="UP000237819">
    <property type="component" value="Unassembled WGS sequence"/>
</dbReference>
<evidence type="ECO:0000259" key="4">
    <source>
        <dbReference type="Pfam" id="PF00725"/>
    </source>
</evidence>
<dbReference type="AlphaFoldDB" id="A0A2S8GCX2"/>
<dbReference type="RefSeq" id="WP_105338878.1">
    <property type="nucleotide sequence ID" value="NZ_PUHZ01000025.1"/>
</dbReference>
<feature type="domain" description="3-hydroxyacyl-CoA dehydrogenase C-terminal" evidence="4">
    <location>
        <begin position="181"/>
        <end position="279"/>
    </location>
</feature>
<dbReference type="GO" id="GO:0006631">
    <property type="term" value="P:fatty acid metabolic process"/>
    <property type="evidence" value="ECO:0007669"/>
    <property type="project" value="InterPro"/>
</dbReference>
<comment type="caution">
    <text evidence="6">The sequence shown here is derived from an EMBL/GenBank/DDBJ whole genome shotgun (WGS) entry which is preliminary data.</text>
</comment>
<dbReference type="InterPro" id="IPR006108">
    <property type="entry name" value="3HC_DH_C"/>
</dbReference>
<dbReference type="InterPro" id="IPR006176">
    <property type="entry name" value="3-OHacyl-CoA_DH_NAD-bd"/>
</dbReference>
<proteinExistence type="inferred from homology"/>
<evidence type="ECO:0000313" key="7">
    <source>
        <dbReference type="Proteomes" id="UP000237819"/>
    </source>
</evidence>
<dbReference type="SUPFAM" id="SSF48179">
    <property type="entry name" value="6-phosphogluconate dehydrogenase C-terminal domain-like"/>
    <property type="match status" value="1"/>
</dbReference>
<evidence type="ECO:0000256" key="3">
    <source>
        <dbReference type="PIRSR" id="PIRSR000105-1"/>
    </source>
</evidence>
<name>A0A2S8GCX2_9BACT</name>
<dbReference type="GO" id="GO:0070403">
    <property type="term" value="F:NAD+ binding"/>
    <property type="evidence" value="ECO:0007669"/>
    <property type="project" value="InterPro"/>
</dbReference>
<gene>
    <name evidence="6" type="ORF">C5Y93_28570</name>
</gene>
<dbReference type="Pfam" id="PF00725">
    <property type="entry name" value="3HCDH"/>
    <property type="match status" value="1"/>
</dbReference>
<feature type="domain" description="3-hydroxyacyl-CoA dehydrogenase NAD binding" evidence="5">
    <location>
        <begin position="5"/>
        <end position="177"/>
    </location>
</feature>
<dbReference type="InterPro" id="IPR008927">
    <property type="entry name" value="6-PGluconate_DH-like_C_sf"/>
</dbReference>
<dbReference type="PIRSF" id="PIRSF000105">
    <property type="entry name" value="HCDH"/>
    <property type="match status" value="1"/>
</dbReference>
<dbReference type="EMBL" id="PUHZ01000025">
    <property type="protein sequence ID" value="PQO42297.1"/>
    <property type="molecule type" value="Genomic_DNA"/>
</dbReference>
<dbReference type="PROSITE" id="PS00067">
    <property type="entry name" value="3HCDH"/>
    <property type="match status" value="1"/>
</dbReference>
<keyword evidence="2" id="KW-0560">Oxidoreductase</keyword>
<comment type="similarity">
    <text evidence="1">Belongs to the 3-hydroxyacyl-CoA dehydrogenase family.</text>
</comment>
<evidence type="ECO:0000259" key="5">
    <source>
        <dbReference type="Pfam" id="PF02737"/>
    </source>
</evidence>
<organism evidence="6 7">
    <name type="scientific">Blastopirellula marina</name>
    <dbReference type="NCBI Taxonomy" id="124"/>
    <lineage>
        <taxon>Bacteria</taxon>
        <taxon>Pseudomonadati</taxon>
        <taxon>Planctomycetota</taxon>
        <taxon>Planctomycetia</taxon>
        <taxon>Pirellulales</taxon>
        <taxon>Pirellulaceae</taxon>
        <taxon>Blastopirellula</taxon>
    </lineage>
</organism>
<dbReference type="InterPro" id="IPR022694">
    <property type="entry name" value="3-OHacyl-CoA_DH"/>
</dbReference>
<evidence type="ECO:0000313" key="6">
    <source>
        <dbReference type="EMBL" id="PQO42297.1"/>
    </source>
</evidence>
<dbReference type="Gene3D" id="3.40.50.720">
    <property type="entry name" value="NAD(P)-binding Rossmann-like Domain"/>
    <property type="match status" value="1"/>
</dbReference>
<dbReference type="PANTHER" id="PTHR48075">
    <property type="entry name" value="3-HYDROXYACYL-COA DEHYDROGENASE FAMILY PROTEIN"/>
    <property type="match status" value="1"/>
</dbReference>
<dbReference type="InterPro" id="IPR006180">
    <property type="entry name" value="3-OHacyl-CoA_DH_CS"/>
</dbReference>
<reference evidence="6 7" key="1">
    <citation type="submission" date="2018-02" db="EMBL/GenBank/DDBJ databases">
        <title>Comparative genomes isolates from brazilian mangrove.</title>
        <authorList>
            <person name="Araujo J.E."/>
            <person name="Taketani R.G."/>
            <person name="Silva M.C.P."/>
            <person name="Loureco M.V."/>
            <person name="Andreote F.D."/>
        </authorList>
    </citation>
    <scope>NUCLEOTIDE SEQUENCE [LARGE SCALE GENOMIC DNA]</scope>
    <source>
        <strain evidence="6 7">Nap-Phe MGV</strain>
    </source>
</reference>
<evidence type="ECO:0000256" key="2">
    <source>
        <dbReference type="ARBA" id="ARBA00023002"/>
    </source>
</evidence>
<evidence type="ECO:0000256" key="1">
    <source>
        <dbReference type="ARBA" id="ARBA00009463"/>
    </source>
</evidence>
<sequence>MPAKTIGVVGLGLMGRGIATVLLANDLKVIAVDPSEESQSLAREHIATSLAELPTANAIDWPSHLKISADFSDLAPCEFIVESIPEEPDLKRSVLAQIETVVGKTIPIATNTSALPISLLQSSCQNPARIIGMHWAEPCHLTRFLEIIRGEHTDDATIQSTIELGTQVGKDPTVVKRDVPGFIVNRLAYAMYREAFWLVENGVADVETVDRAFVNAISVWADIAGPFRWMDMTGLPAYAQAMERLFPELSCEQTTPRMMQQLVESGAKGTANGRGFYEYSPEEAREWRARWVANARRTSQHLDSPQEDA</sequence>
<dbReference type="PANTHER" id="PTHR48075:SF5">
    <property type="entry name" value="3-HYDROXYBUTYRYL-COA DEHYDROGENASE"/>
    <property type="match status" value="1"/>
</dbReference>
<dbReference type="GO" id="GO:0016616">
    <property type="term" value="F:oxidoreductase activity, acting on the CH-OH group of donors, NAD or NADP as acceptor"/>
    <property type="evidence" value="ECO:0007669"/>
    <property type="project" value="InterPro"/>
</dbReference>
<dbReference type="SUPFAM" id="SSF51735">
    <property type="entry name" value="NAD(P)-binding Rossmann-fold domains"/>
    <property type="match status" value="1"/>
</dbReference>